<dbReference type="AlphaFoldDB" id="A0A5C5X6J1"/>
<evidence type="ECO:0000256" key="4">
    <source>
        <dbReference type="ARBA" id="ARBA00022837"/>
    </source>
</evidence>
<evidence type="ECO:0000259" key="5">
    <source>
        <dbReference type="Pfam" id="PF00884"/>
    </source>
</evidence>
<dbReference type="Gene3D" id="3.40.720.10">
    <property type="entry name" value="Alkaline Phosphatase, subunit A"/>
    <property type="match status" value="1"/>
</dbReference>
<dbReference type="Pfam" id="PF00884">
    <property type="entry name" value="Sulfatase"/>
    <property type="match status" value="2"/>
</dbReference>
<dbReference type="InterPro" id="IPR050738">
    <property type="entry name" value="Sulfatase"/>
</dbReference>
<evidence type="ECO:0000313" key="7">
    <source>
        <dbReference type="Proteomes" id="UP000317243"/>
    </source>
</evidence>
<name>A0A5C5X6J1_9PLAN</name>
<evidence type="ECO:0000313" key="6">
    <source>
        <dbReference type="EMBL" id="TWT58737.1"/>
    </source>
</evidence>
<evidence type="ECO:0000256" key="1">
    <source>
        <dbReference type="ARBA" id="ARBA00008779"/>
    </source>
</evidence>
<dbReference type="PANTHER" id="PTHR42693:SF53">
    <property type="entry name" value="ENDO-4-O-SULFATASE"/>
    <property type="match status" value="1"/>
</dbReference>
<reference evidence="6 7" key="1">
    <citation type="submission" date="2019-02" db="EMBL/GenBank/DDBJ databases">
        <title>Deep-cultivation of Planctomycetes and their phenomic and genomic characterization uncovers novel biology.</title>
        <authorList>
            <person name="Wiegand S."/>
            <person name="Jogler M."/>
            <person name="Boedeker C."/>
            <person name="Pinto D."/>
            <person name="Vollmers J."/>
            <person name="Rivas-Marin E."/>
            <person name="Kohn T."/>
            <person name="Peeters S.H."/>
            <person name="Heuer A."/>
            <person name="Rast P."/>
            <person name="Oberbeckmann S."/>
            <person name="Bunk B."/>
            <person name="Jeske O."/>
            <person name="Meyerdierks A."/>
            <person name="Storesund J.E."/>
            <person name="Kallscheuer N."/>
            <person name="Luecker S."/>
            <person name="Lage O.M."/>
            <person name="Pohl T."/>
            <person name="Merkel B.J."/>
            <person name="Hornburger P."/>
            <person name="Mueller R.-W."/>
            <person name="Bruemmer F."/>
            <person name="Labrenz M."/>
            <person name="Spormann A.M."/>
            <person name="Op Den Camp H."/>
            <person name="Overmann J."/>
            <person name="Amann R."/>
            <person name="Jetten M.S.M."/>
            <person name="Mascher T."/>
            <person name="Medema M.H."/>
            <person name="Devos D.P."/>
            <person name="Kaster A.-K."/>
            <person name="Ovreas L."/>
            <person name="Rohde M."/>
            <person name="Galperin M.Y."/>
            <person name="Jogler C."/>
        </authorList>
    </citation>
    <scope>NUCLEOTIDE SEQUENCE [LARGE SCALE GENOMIC DNA]</scope>
    <source>
        <strain evidence="6 7">KOR42</strain>
    </source>
</reference>
<dbReference type="PROSITE" id="PS00149">
    <property type="entry name" value="SULFATASE_2"/>
    <property type="match status" value="1"/>
</dbReference>
<keyword evidence="7" id="KW-1185">Reference proteome</keyword>
<keyword evidence="2" id="KW-0479">Metal-binding</keyword>
<evidence type="ECO:0000256" key="3">
    <source>
        <dbReference type="ARBA" id="ARBA00022801"/>
    </source>
</evidence>
<sequence>MPARIREANDAQILIHIVHTIESLLMIRLLTTLCLFSLFVSESYAQPNFVIFVADDMAWDDCGAYGHPNIKTPNIDQLAEEGMRFDRAYLTCSSCSPSRCSMLTGRYPHSTGAGELHLPLPADQTLFSTPLREKGYYTASVGKWHLGDAAISQMDLVKQGGGPGGEGDWVDVLQNRPKDKPFFLWLAATDPHRAYRPGAIDPPHTTDDVRVPPIFPDTTPVREDLALYYDEIGRFDEYIGKVRDELSSQGVLDETFILVISDNGRPFPRCKTTVLEDGVKTPFIVRYPPIVKPNQSTTSIVSTIDIAPTVVELAGAEQLDSFQGKSFVPVLRTPTIHSRLSAYSEHNWHDYRAFERSVCTSKYRFVRNWAPSLPATPPADAVRSPTYDEMKRLHAEKNLAPTQNLIFDTPQPERELYDVVNDPHCLVNLLTDVPKTSEIERIALEHEGMLNQWQQDTDDSFPGFDKLTPDGFHRVTGKRIPGVGAPHPSLKK</sequence>
<keyword evidence="4" id="KW-0106">Calcium</keyword>
<dbReference type="GO" id="GO:0004065">
    <property type="term" value="F:arylsulfatase activity"/>
    <property type="evidence" value="ECO:0007669"/>
    <property type="project" value="UniProtKB-EC"/>
</dbReference>
<dbReference type="GO" id="GO:0046872">
    <property type="term" value="F:metal ion binding"/>
    <property type="evidence" value="ECO:0007669"/>
    <property type="project" value="UniProtKB-KW"/>
</dbReference>
<dbReference type="InterPro" id="IPR024607">
    <property type="entry name" value="Sulfatase_CS"/>
</dbReference>
<gene>
    <name evidence="6" type="primary">atsA_31</name>
    <name evidence="6" type="ORF">KOR42_21230</name>
</gene>
<proteinExistence type="inferred from homology"/>
<keyword evidence="3 6" id="KW-0378">Hydrolase</keyword>
<accession>A0A5C5X6J1</accession>
<dbReference type="Proteomes" id="UP000317243">
    <property type="component" value="Unassembled WGS sequence"/>
</dbReference>
<evidence type="ECO:0000256" key="2">
    <source>
        <dbReference type="ARBA" id="ARBA00022723"/>
    </source>
</evidence>
<feature type="domain" description="Sulfatase N-terminal" evidence="5">
    <location>
        <begin position="169"/>
        <end position="316"/>
    </location>
</feature>
<protein>
    <submittedName>
        <fullName evidence="6">Arylsulfatase</fullName>
        <ecNumber evidence="6">3.1.6.1</ecNumber>
    </submittedName>
</protein>
<dbReference type="EC" id="3.1.6.1" evidence="6"/>
<dbReference type="PANTHER" id="PTHR42693">
    <property type="entry name" value="ARYLSULFATASE FAMILY MEMBER"/>
    <property type="match status" value="1"/>
</dbReference>
<dbReference type="SUPFAM" id="SSF53649">
    <property type="entry name" value="Alkaline phosphatase-like"/>
    <property type="match status" value="1"/>
</dbReference>
<dbReference type="EMBL" id="SIHI01000001">
    <property type="protein sequence ID" value="TWT58737.1"/>
    <property type="molecule type" value="Genomic_DNA"/>
</dbReference>
<comment type="similarity">
    <text evidence="1">Belongs to the sulfatase family.</text>
</comment>
<organism evidence="6 7">
    <name type="scientific">Thalassoglobus neptunius</name>
    <dbReference type="NCBI Taxonomy" id="1938619"/>
    <lineage>
        <taxon>Bacteria</taxon>
        <taxon>Pseudomonadati</taxon>
        <taxon>Planctomycetota</taxon>
        <taxon>Planctomycetia</taxon>
        <taxon>Planctomycetales</taxon>
        <taxon>Planctomycetaceae</taxon>
        <taxon>Thalassoglobus</taxon>
    </lineage>
</organism>
<comment type="caution">
    <text evidence="6">The sequence shown here is derived from an EMBL/GenBank/DDBJ whole genome shotgun (WGS) entry which is preliminary data.</text>
</comment>
<dbReference type="InterPro" id="IPR000917">
    <property type="entry name" value="Sulfatase_N"/>
</dbReference>
<feature type="domain" description="Sulfatase N-terminal" evidence="5">
    <location>
        <begin position="47"/>
        <end position="147"/>
    </location>
</feature>
<dbReference type="InterPro" id="IPR017850">
    <property type="entry name" value="Alkaline_phosphatase_core_sf"/>
</dbReference>
<dbReference type="PROSITE" id="PS00523">
    <property type="entry name" value="SULFATASE_1"/>
    <property type="match status" value="1"/>
</dbReference>
<dbReference type="CDD" id="cd16027">
    <property type="entry name" value="SGSH"/>
    <property type="match status" value="1"/>
</dbReference>